<dbReference type="PANTHER" id="PTHR11908:SF157">
    <property type="entry name" value="XANTHINE DEHYDROGENASE SUBUNIT D-RELATED"/>
    <property type="match status" value="1"/>
</dbReference>
<dbReference type="Gene3D" id="3.90.1170.50">
    <property type="entry name" value="Aldehyde oxidase/xanthine dehydrogenase, a/b hammerhead"/>
    <property type="match status" value="1"/>
</dbReference>
<evidence type="ECO:0000313" key="3">
    <source>
        <dbReference type="Proteomes" id="UP000032233"/>
    </source>
</evidence>
<keyword evidence="3" id="KW-1185">Reference proteome</keyword>
<dbReference type="Proteomes" id="UP000032233">
    <property type="component" value="Unassembled WGS sequence"/>
</dbReference>
<comment type="caution">
    <text evidence="2">The sequence shown here is derived from an EMBL/GenBank/DDBJ whole genome shotgun (WGS) entry which is preliminary data.</text>
</comment>
<dbReference type="EMBL" id="AZAC01000029">
    <property type="protein sequence ID" value="KIX12533.1"/>
    <property type="molecule type" value="Genomic_DNA"/>
</dbReference>
<feature type="domain" description="Aldehyde oxidase/xanthine dehydrogenase a/b hammerhead" evidence="1">
    <location>
        <begin position="24"/>
        <end position="131"/>
    </location>
</feature>
<dbReference type="SUPFAM" id="SSF56003">
    <property type="entry name" value="Molybdenum cofactor-binding domain"/>
    <property type="match status" value="1"/>
</dbReference>
<dbReference type="InParanoid" id="A0A0D2HPZ0"/>
<dbReference type="GO" id="GO:0016491">
    <property type="term" value="F:oxidoreductase activity"/>
    <property type="evidence" value="ECO:0007669"/>
    <property type="project" value="InterPro"/>
</dbReference>
<dbReference type="FunCoup" id="A0A0D2HPZ0">
    <property type="interactions" value="304"/>
</dbReference>
<evidence type="ECO:0000259" key="1">
    <source>
        <dbReference type="SMART" id="SM01008"/>
    </source>
</evidence>
<dbReference type="PANTHER" id="PTHR11908">
    <property type="entry name" value="XANTHINE DEHYDROGENASE"/>
    <property type="match status" value="1"/>
</dbReference>
<dbReference type="Gene3D" id="3.30.365.10">
    <property type="entry name" value="Aldehyde oxidase/xanthine dehydrogenase, molybdopterin binding domain"/>
    <property type="match status" value="4"/>
</dbReference>
<dbReference type="InterPro" id="IPR016208">
    <property type="entry name" value="Ald_Oxase/xanthine_DH-like"/>
</dbReference>
<dbReference type="Pfam" id="PF01315">
    <property type="entry name" value="Ald_Xan_dh_C"/>
    <property type="match status" value="1"/>
</dbReference>
<dbReference type="STRING" id="1429043.X474_18185"/>
<dbReference type="SMART" id="SM01008">
    <property type="entry name" value="Ald_Xan_dh_C"/>
    <property type="match status" value="1"/>
</dbReference>
<dbReference type="InterPro" id="IPR008274">
    <property type="entry name" value="AldOxase/xan_DH_MoCoBD1"/>
</dbReference>
<evidence type="ECO:0000313" key="2">
    <source>
        <dbReference type="EMBL" id="KIX12533.1"/>
    </source>
</evidence>
<dbReference type="PATRIC" id="fig|1429043.3.peg.3846"/>
<dbReference type="GO" id="GO:0005506">
    <property type="term" value="F:iron ion binding"/>
    <property type="evidence" value="ECO:0007669"/>
    <property type="project" value="InterPro"/>
</dbReference>
<dbReference type="InterPro" id="IPR046867">
    <property type="entry name" value="AldOxase/xan_DH_MoCoBD2"/>
</dbReference>
<protein>
    <submittedName>
        <fullName evidence="2">4-hydroxybenzoyl-CoA reductase subunit alpha</fullName>
    </submittedName>
</protein>
<dbReference type="SUPFAM" id="SSF54665">
    <property type="entry name" value="CO dehydrogenase molybdoprotein N-domain-like"/>
    <property type="match status" value="1"/>
</dbReference>
<accession>A0A0D2HPZ0</accession>
<sequence length="786" mass="84601">MIMGQKFKVIGSRAPRVDAPDKATGRAVFMDDLEFKDELVGVILQSPYAHARILDIDASAAKALPGVKAVLTGRDLPEIKYGVSPARYDEELLARDKVRYVGDEVACLAAVDLETALEALELIKVEYEPLPYVLTVEDALAEDAPVIHDAFPGNICAEVHQEFGDVAQGFAQSDFIRTDNMLNKRQDGAFIEPHRAVAVYDLSGGLTLYSSTQVPHYVQRTVSMVTGLDVGKVRVIKPYVGGGFGPKAEATPLDMCAAFLSIKTGLPVRMSYTREQVFLHCRARHQFNHTMKVGFKKDGAIMALDHQCTLEGGAYSSFGIATVYYAGSLLGAPYLLPNMKYDGLRIYTNKPACGAQRGHGGVIARALFEQQLDLVAEELGMDPVELRLKNIMEAGDVSCNDLAMSSLGMKECIEAVANGSDWQEKRGKLPPGQGIGMASGFFVSGAGYPIYRSETYHCTVTIKVQEDGGTVKVMTGAAEIGQGSDTAMAMIAAEAIGIPLESVRIVSGDTDHGVDLGAYSSRTTLMTGHATKQAGENVKDKVLTALAEELNVEKDRLDIVEGKVRIQGDGVDIKAVRQKYLKEHRGWEGMPRGEELTFSEAARVAYLKFGTIVGTGKYKPPVLGGKFKGAAVGTSPAYGCSAQVAQVEVDLETGQVRVLNITDAHDCGKAINLTSVEGQMEGSVSMGLGECMFEEVKFDDKGRVLNPSLGEYHIPTVMDMPRMNCIVVESNEPNGPFGAKEVGEGAIMPTIPAILNAVRDATGAAVDELPLTPERVLKAIMDKDKE</sequence>
<organism evidence="2 3">
    <name type="scientific">Dethiosulfatarculus sandiegensis</name>
    <dbReference type="NCBI Taxonomy" id="1429043"/>
    <lineage>
        <taxon>Bacteria</taxon>
        <taxon>Pseudomonadati</taxon>
        <taxon>Thermodesulfobacteriota</taxon>
        <taxon>Desulfarculia</taxon>
        <taxon>Desulfarculales</taxon>
        <taxon>Desulfarculaceae</taxon>
        <taxon>Dethiosulfatarculus</taxon>
    </lineage>
</organism>
<gene>
    <name evidence="2" type="ORF">X474_18185</name>
</gene>
<dbReference type="AlphaFoldDB" id="A0A0D2HPZ0"/>
<dbReference type="Pfam" id="PF20256">
    <property type="entry name" value="MoCoBD_2"/>
    <property type="match status" value="1"/>
</dbReference>
<proteinExistence type="predicted"/>
<name>A0A0D2HPZ0_9BACT</name>
<reference evidence="2 3" key="1">
    <citation type="submission" date="2013-11" db="EMBL/GenBank/DDBJ databases">
        <title>Metagenomic analysis of a methanogenic consortium involved in long chain n-alkane degradation.</title>
        <authorList>
            <person name="Davidova I.A."/>
            <person name="Callaghan A.V."/>
            <person name="Wawrik B."/>
            <person name="Pruitt S."/>
            <person name="Marks C."/>
            <person name="Duncan K.E."/>
            <person name="Suflita J.M."/>
        </authorList>
    </citation>
    <scope>NUCLEOTIDE SEQUENCE [LARGE SCALE GENOMIC DNA]</scope>
    <source>
        <strain evidence="2 3">SPR</strain>
    </source>
</reference>
<dbReference type="InterPro" id="IPR036856">
    <property type="entry name" value="Ald_Oxase/Xan_DH_a/b_sf"/>
</dbReference>
<dbReference type="InterPro" id="IPR000674">
    <property type="entry name" value="Ald_Oxase/Xan_DH_a/b"/>
</dbReference>
<dbReference type="Pfam" id="PF02738">
    <property type="entry name" value="MoCoBD_1"/>
    <property type="match status" value="1"/>
</dbReference>
<dbReference type="InterPro" id="IPR037165">
    <property type="entry name" value="AldOxase/xan_DH_Mopterin-bd_sf"/>
</dbReference>